<evidence type="ECO:0000259" key="1">
    <source>
        <dbReference type="Pfam" id="PF01643"/>
    </source>
</evidence>
<protein>
    <recommendedName>
        <fullName evidence="5">Acyl-ACP thioesterase</fullName>
    </recommendedName>
</protein>
<dbReference type="GO" id="GO:0016790">
    <property type="term" value="F:thiolester hydrolase activity"/>
    <property type="evidence" value="ECO:0007669"/>
    <property type="project" value="InterPro"/>
</dbReference>
<gene>
    <name evidence="3" type="ORF">JFL75_03800</name>
</gene>
<feature type="domain" description="Acyl-ACP thioesterase-like C-terminal" evidence="2">
    <location>
        <begin position="149"/>
        <end position="187"/>
    </location>
</feature>
<dbReference type="Pfam" id="PF20791">
    <property type="entry name" value="Acyl-ACP_TE_C"/>
    <property type="match status" value="1"/>
</dbReference>
<evidence type="ECO:0000259" key="2">
    <source>
        <dbReference type="Pfam" id="PF20791"/>
    </source>
</evidence>
<dbReference type="GO" id="GO:0006633">
    <property type="term" value="P:fatty acid biosynthetic process"/>
    <property type="evidence" value="ECO:0007669"/>
    <property type="project" value="InterPro"/>
</dbReference>
<dbReference type="Proteomes" id="UP000595917">
    <property type="component" value="Chromosome"/>
</dbReference>
<organism evidence="3 4">
    <name type="scientific">Breznakiella homolactica</name>
    <dbReference type="NCBI Taxonomy" id="2798577"/>
    <lineage>
        <taxon>Bacteria</taxon>
        <taxon>Pseudomonadati</taxon>
        <taxon>Spirochaetota</taxon>
        <taxon>Spirochaetia</taxon>
        <taxon>Spirochaetales</taxon>
        <taxon>Breznakiellaceae</taxon>
        <taxon>Breznakiella</taxon>
    </lineage>
</organism>
<name>A0A7T7XPD8_9SPIR</name>
<evidence type="ECO:0000313" key="4">
    <source>
        <dbReference type="Proteomes" id="UP000595917"/>
    </source>
</evidence>
<dbReference type="InterPro" id="IPR029069">
    <property type="entry name" value="HotDog_dom_sf"/>
</dbReference>
<dbReference type="RefSeq" id="WP_215627354.1">
    <property type="nucleotide sequence ID" value="NZ_CP067089.2"/>
</dbReference>
<dbReference type="InterPro" id="IPR049427">
    <property type="entry name" value="Acyl-ACP_TE_C"/>
</dbReference>
<reference evidence="3" key="1">
    <citation type="submission" date="2021-01" db="EMBL/GenBank/DDBJ databases">
        <title>Description of Breznakiella homolactica.</title>
        <authorList>
            <person name="Song Y."/>
            <person name="Brune A."/>
        </authorList>
    </citation>
    <scope>NUCLEOTIDE SEQUENCE</scope>
    <source>
        <strain evidence="3">RmG30</strain>
    </source>
</reference>
<dbReference type="Pfam" id="PF01643">
    <property type="entry name" value="Acyl-ACP_TE"/>
    <property type="match status" value="1"/>
</dbReference>
<dbReference type="InterPro" id="IPR002864">
    <property type="entry name" value="Acyl-ACP_thioesterase_NHD"/>
</dbReference>
<feature type="domain" description="Acyl-ACP thioesterase N-terminal hotdog" evidence="1">
    <location>
        <begin position="3"/>
        <end position="126"/>
    </location>
</feature>
<accession>A0A7T7XPD8</accession>
<keyword evidence="4" id="KW-1185">Reference proteome</keyword>
<evidence type="ECO:0000313" key="3">
    <source>
        <dbReference type="EMBL" id="QQO10050.1"/>
    </source>
</evidence>
<dbReference type="KEGG" id="bhc:JFL75_03800"/>
<sequence length="244" mass="27300">MYEYSIKIGMGHIGKDGLLKLGSAVDLLQNASWFQMDDDPELTGYFSSRGTGMYLTYRQMNILRLPAYGEEVTVKSWVCGCDSLFGYRSSAVYTDSGSLCIGSAAIGPFIDLQKRTPTRLPKEILHSVVIHEPLDMEVLSRRVRLPDTMESTEENIVVHKQHLDKYGHMNNARYVDIASNYVPDDFTPGMMRAEYKTAAVEGDILVPHTHRNDGGTFSVILANTSGAPYAVMEFRERLPEGQAY</sequence>
<dbReference type="AlphaFoldDB" id="A0A7T7XPD8"/>
<dbReference type="EMBL" id="CP067089">
    <property type="protein sequence ID" value="QQO10050.1"/>
    <property type="molecule type" value="Genomic_DNA"/>
</dbReference>
<dbReference type="SUPFAM" id="SSF54637">
    <property type="entry name" value="Thioesterase/thiol ester dehydrase-isomerase"/>
    <property type="match status" value="2"/>
</dbReference>
<proteinExistence type="predicted"/>
<dbReference type="Gene3D" id="3.10.129.10">
    <property type="entry name" value="Hotdog Thioesterase"/>
    <property type="match status" value="1"/>
</dbReference>
<evidence type="ECO:0008006" key="5">
    <source>
        <dbReference type="Google" id="ProtNLM"/>
    </source>
</evidence>